<keyword evidence="6 9" id="KW-1133">Transmembrane helix</keyword>
<evidence type="ECO:0000313" key="12">
    <source>
        <dbReference type="Proteomes" id="UP000433652"/>
    </source>
</evidence>
<comment type="function">
    <text evidence="9">Catalyzes the phospholipid dependent N-acylation of the N-terminal cysteine of apolipoprotein, the last step in lipoprotein maturation.</text>
</comment>
<dbReference type="InterPro" id="IPR045378">
    <property type="entry name" value="LNT_N"/>
</dbReference>
<dbReference type="InterPro" id="IPR003010">
    <property type="entry name" value="C-N_Hydrolase"/>
</dbReference>
<evidence type="ECO:0000256" key="1">
    <source>
        <dbReference type="ARBA" id="ARBA00004651"/>
    </source>
</evidence>
<evidence type="ECO:0000256" key="9">
    <source>
        <dbReference type="HAMAP-Rule" id="MF_01148"/>
    </source>
</evidence>
<organism evidence="11 12">
    <name type="scientific">Croceibacterium salegens</name>
    <dbReference type="NCBI Taxonomy" id="1737568"/>
    <lineage>
        <taxon>Bacteria</taxon>
        <taxon>Pseudomonadati</taxon>
        <taxon>Pseudomonadota</taxon>
        <taxon>Alphaproteobacteria</taxon>
        <taxon>Sphingomonadales</taxon>
        <taxon>Erythrobacteraceae</taxon>
        <taxon>Croceibacterium</taxon>
    </lineage>
</organism>
<feature type="transmembrane region" description="Helical" evidence="9">
    <location>
        <begin position="121"/>
        <end position="147"/>
    </location>
</feature>
<dbReference type="PROSITE" id="PS50263">
    <property type="entry name" value="CN_HYDROLASE"/>
    <property type="match status" value="1"/>
</dbReference>
<comment type="catalytic activity">
    <reaction evidence="9">
        <text>N-terminal S-1,2-diacyl-sn-glyceryl-L-cysteinyl-[lipoprotein] + a glycerophospholipid = N-acyl-S-1,2-diacyl-sn-glyceryl-L-cysteinyl-[lipoprotein] + a 2-acyl-sn-glycero-3-phospholipid + H(+)</text>
        <dbReference type="Rhea" id="RHEA:48228"/>
        <dbReference type="Rhea" id="RHEA-COMP:14681"/>
        <dbReference type="Rhea" id="RHEA-COMP:14684"/>
        <dbReference type="ChEBI" id="CHEBI:15378"/>
        <dbReference type="ChEBI" id="CHEBI:136912"/>
        <dbReference type="ChEBI" id="CHEBI:140656"/>
        <dbReference type="ChEBI" id="CHEBI:140657"/>
        <dbReference type="ChEBI" id="CHEBI:140660"/>
        <dbReference type="EC" id="2.3.1.269"/>
    </reaction>
</comment>
<gene>
    <name evidence="9 11" type="primary">lnt</name>
    <name evidence="11" type="ORF">GRI89_16430</name>
</gene>
<feature type="transmembrane region" description="Helical" evidence="9">
    <location>
        <begin position="154"/>
        <end position="172"/>
    </location>
</feature>
<dbReference type="NCBIfam" id="TIGR00546">
    <property type="entry name" value="lnt"/>
    <property type="match status" value="1"/>
</dbReference>
<dbReference type="PANTHER" id="PTHR38686:SF1">
    <property type="entry name" value="APOLIPOPROTEIN N-ACYLTRANSFERASE"/>
    <property type="match status" value="1"/>
</dbReference>
<dbReference type="CDD" id="cd07571">
    <property type="entry name" value="ALP_N-acyl_transferase"/>
    <property type="match status" value="1"/>
</dbReference>
<dbReference type="Pfam" id="PF20154">
    <property type="entry name" value="LNT_N"/>
    <property type="match status" value="1"/>
</dbReference>
<dbReference type="PANTHER" id="PTHR38686">
    <property type="entry name" value="APOLIPOPROTEIN N-ACYLTRANSFERASE"/>
    <property type="match status" value="1"/>
</dbReference>
<keyword evidence="7 9" id="KW-0472">Membrane</keyword>
<keyword evidence="3 9" id="KW-1003">Cell membrane</keyword>
<keyword evidence="12" id="KW-1185">Reference proteome</keyword>
<dbReference type="Pfam" id="PF00795">
    <property type="entry name" value="CN_hydrolase"/>
    <property type="match status" value="1"/>
</dbReference>
<evidence type="ECO:0000256" key="3">
    <source>
        <dbReference type="ARBA" id="ARBA00022475"/>
    </source>
</evidence>
<dbReference type="Gene3D" id="3.60.110.10">
    <property type="entry name" value="Carbon-nitrogen hydrolase"/>
    <property type="match status" value="1"/>
</dbReference>
<evidence type="ECO:0000256" key="4">
    <source>
        <dbReference type="ARBA" id="ARBA00022679"/>
    </source>
</evidence>
<evidence type="ECO:0000256" key="2">
    <source>
        <dbReference type="ARBA" id="ARBA00010065"/>
    </source>
</evidence>
<protein>
    <recommendedName>
        <fullName evidence="9">Apolipoprotein N-acyltransferase</fullName>
        <shortName evidence="9">ALP N-acyltransferase</shortName>
        <ecNumber evidence="9">2.3.1.269</ecNumber>
    </recommendedName>
</protein>
<evidence type="ECO:0000256" key="5">
    <source>
        <dbReference type="ARBA" id="ARBA00022692"/>
    </source>
</evidence>
<evidence type="ECO:0000313" key="11">
    <source>
        <dbReference type="EMBL" id="MXO61131.1"/>
    </source>
</evidence>
<keyword evidence="4 9" id="KW-0808">Transferase</keyword>
<evidence type="ECO:0000256" key="8">
    <source>
        <dbReference type="ARBA" id="ARBA00023315"/>
    </source>
</evidence>
<evidence type="ECO:0000256" key="6">
    <source>
        <dbReference type="ARBA" id="ARBA00022989"/>
    </source>
</evidence>
<comment type="pathway">
    <text evidence="9">Protein modification; lipoprotein biosynthesis (N-acyl transfer).</text>
</comment>
<feature type="domain" description="CN hydrolase" evidence="10">
    <location>
        <begin position="185"/>
        <end position="450"/>
    </location>
</feature>
<dbReference type="EC" id="2.3.1.269" evidence="9"/>
<dbReference type="Proteomes" id="UP000433652">
    <property type="component" value="Unassembled WGS sequence"/>
</dbReference>
<feature type="transmembrane region" description="Helical" evidence="9">
    <location>
        <begin position="48"/>
        <end position="68"/>
    </location>
</feature>
<keyword evidence="5 9" id="KW-0812">Transmembrane</keyword>
<reference evidence="11 12" key="1">
    <citation type="submission" date="2019-12" db="EMBL/GenBank/DDBJ databases">
        <title>Genomic-based taxomic classification of the family Erythrobacteraceae.</title>
        <authorList>
            <person name="Xu L."/>
        </authorList>
    </citation>
    <scope>NUCLEOTIDE SEQUENCE [LARGE SCALE GENOMIC DNA]</scope>
    <source>
        <strain evidence="11 12">MCCC 1K01500</strain>
    </source>
</reference>
<comment type="similarity">
    <text evidence="2 9">Belongs to the CN hydrolase family. Apolipoprotein N-acyltransferase subfamily.</text>
</comment>
<dbReference type="SUPFAM" id="SSF56317">
    <property type="entry name" value="Carbon-nitrogen hydrolase"/>
    <property type="match status" value="1"/>
</dbReference>
<comment type="caution">
    <text evidence="11">The sequence shown here is derived from an EMBL/GenBank/DDBJ whole genome shotgun (WGS) entry which is preliminary data.</text>
</comment>
<sequence>MGGFALLLVRTTGWRRAAMLGWMFGIGHFMLGNAWIATAFTYQANMPAVLGWFAVPLLALYLALFPALAAGAARALAGRVALPLAFAGCWTLSEWLRGWLFTGYPWNPFGIVLLGPFDGPGLAAIAPWMGTYALSGLAVLIGGLLAAALASRRWLPLALASVLLAAGMYLPAGAGASGKTPFTLVQPDIRQEQLDDPRYFEDAFRKTAELGAARVPGERRLLLWPESGVPDYLEDGYPQRYYSATTAFADPVLARRRIGLVIGPGTTLLTGAVDLEVADDHAVGAYNVVTALDADGAIVGSYAKAHLVPYGEYLPLRWLLEPLGATRLVPGALDFLPGPGPQTIDLGPLGKAGVQICYEIVFSGSVVDAAHRPDYIFNPSNDGWFGPSGPPQHLAQARLRAIEEGLPILRATTTGISAVIDARGVVRDHIGRLQAGRMDGMIPPAAPPTLFARAGNLLALAWAVLFLLSGLVVSRRRAR</sequence>
<evidence type="ECO:0000259" key="10">
    <source>
        <dbReference type="PROSITE" id="PS50263"/>
    </source>
</evidence>
<dbReference type="OrthoDB" id="9804277at2"/>
<feature type="transmembrane region" description="Helical" evidence="9">
    <location>
        <begin position="80"/>
        <end position="101"/>
    </location>
</feature>
<comment type="subcellular location">
    <subcellularLocation>
        <location evidence="1 9">Cell membrane</location>
        <topology evidence="1 9">Multi-pass membrane protein</topology>
    </subcellularLocation>
</comment>
<feature type="transmembrane region" description="Helical" evidence="9">
    <location>
        <begin position="450"/>
        <end position="473"/>
    </location>
</feature>
<dbReference type="HAMAP" id="MF_01148">
    <property type="entry name" value="Lnt"/>
    <property type="match status" value="1"/>
</dbReference>
<keyword evidence="11" id="KW-0449">Lipoprotein</keyword>
<name>A0A6I4SYR9_9SPHN</name>
<dbReference type="GO" id="GO:0042158">
    <property type="term" value="P:lipoprotein biosynthetic process"/>
    <property type="evidence" value="ECO:0007669"/>
    <property type="project" value="UniProtKB-UniRule"/>
</dbReference>
<keyword evidence="8 9" id="KW-0012">Acyltransferase</keyword>
<dbReference type="GO" id="GO:0016410">
    <property type="term" value="F:N-acyltransferase activity"/>
    <property type="evidence" value="ECO:0007669"/>
    <property type="project" value="UniProtKB-UniRule"/>
</dbReference>
<dbReference type="InterPro" id="IPR004563">
    <property type="entry name" value="Apolipo_AcylTrfase"/>
</dbReference>
<accession>A0A6I4SYR9</accession>
<feature type="transmembrane region" description="Helical" evidence="9">
    <location>
        <begin position="20"/>
        <end position="42"/>
    </location>
</feature>
<dbReference type="AlphaFoldDB" id="A0A6I4SYR9"/>
<dbReference type="EMBL" id="WTYM01000059">
    <property type="protein sequence ID" value="MXO61131.1"/>
    <property type="molecule type" value="Genomic_DNA"/>
</dbReference>
<dbReference type="GO" id="GO:0005886">
    <property type="term" value="C:plasma membrane"/>
    <property type="evidence" value="ECO:0007669"/>
    <property type="project" value="UniProtKB-SubCell"/>
</dbReference>
<dbReference type="InterPro" id="IPR036526">
    <property type="entry name" value="C-N_Hydrolase_sf"/>
</dbReference>
<dbReference type="UniPathway" id="UPA00666"/>
<evidence type="ECO:0000256" key="7">
    <source>
        <dbReference type="ARBA" id="ARBA00023136"/>
    </source>
</evidence>
<proteinExistence type="inferred from homology"/>